<dbReference type="Proteomes" id="UP001209878">
    <property type="component" value="Unassembled WGS sequence"/>
</dbReference>
<organism evidence="1 2">
    <name type="scientific">Ridgeia piscesae</name>
    <name type="common">Tubeworm</name>
    <dbReference type="NCBI Taxonomy" id="27915"/>
    <lineage>
        <taxon>Eukaryota</taxon>
        <taxon>Metazoa</taxon>
        <taxon>Spiralia</taxon>
        <taxon>Lophotrochozoa</taxon>
        <taxon>Annelida</taxon>
        <taxon>Polychaeta</taxon>
        <taxon>Sedentaria</taxon>
        <taxon>Canalipalpata</taxon>
        <taxon>Sabellida</taxon>
        <taxon>Siboglinidae</taxon>
        <taxon>Ridgeia</taxon>
    </lineage>
</organism>
<dbReference type="AlphaFoldDB" id="A0AAD9P9Y0"/>
<reference evidence="1" key="1">
    <citation type="journal article" date="2023" name="Mol. Biol. Evol.">
        <title>Third-Generation Sequencing Reveals the Adaptive Role of the Epigenome in Three Deep-Sea Polychaetes.</title>
        <authorList>
            <person name="Perez M."/>
            <person name="Aroh O."/>
            <person name="Sun Y."/>
            <person name="Lan Y."/>
            <person name="Juniper S.K."/>
            <person name="Young C.R."/>
            <person name="Angers B."/>
            <person name="Qian P.Y."/>
        </authorList>
    </citation>
    <scope>NUCLEOTIDE SEQUENCE</scope>
    <source>
        <strain evidence="1">R07B-5</strain>
    </source>
</reference>
<name>A0AAD9P9Y0_RIDPI</name>
<dbReference type="EMBL" id="JAODUO010000065">
    <property type="protein sequence ID" value="KAK2190921.1"/>
    <property type="molecule type" value="Genomic_DNA"/>
</dbReference>
<protein>
    <submittedName>
        <fullName evidence="1">Uncharacterized protein</fullName>
    </submittedName>
</protein>
<evidence type="ECO:0000313" key="1">
    <source>
        <dbReference type="EMBL" id="KAK2190921.1"/>
    </source>
</evidence>
<accession>A0AAD9P9Y0</accession>
<evidence type="ECO:0000313" key="2">
    <source>
        <dbReference type="Proteomes" id="UP001209878"/>
    </source>
</evidence>
<keyword evidence="2" id="KW-1185">Reference proteome</keyword>
<sequence>MQTGHNSTNDQHYFIERTSLHCATPYLYDTIIYTRTLISVHRTMTNKIHVCKHFYTVLTVHRTQNNHFDRKQHYPCRHPMKIWPVSTSRRYQILYISQVIRLVQQR</sequence>
<comment type="caution">
    <text evidence="1">The sequence shown here is derived from an EMBL/GenBank/DDBJ whole genome shotgun (WGS) entry which is preliminary data.</text>
</comment>
<gene>
    <name evidence="1" type="ORF">NP493_65g07080</name>
</gene>
<proteinExistence type="predicted"/>